<dbReference type="AlphaFoldDB" id="A0A0F9KMN9"/>
<reference evidence="1" key="1">
    <citation type="journal article" date="2015" name="Nature">
        <title>Complex archaea that bridge the gap between prokaryotes and eukaryotes.</title>
        <authorList>
            <person name="Spang A."/>
            <person name="Saw J.H."/>
            <person name="Jorgensen S.L."/>
            <person name="Zaremba-Niedzwiedzka K."/>
            <person name="Martijn J."/>
            <person name="Lind A.E."/>
            <person name="van Eijk R."/>
            <person name="Schleper C."/>
            <person name="Guy L."/>
            <person name="Ettema T.J."/>
        </authorList>
    </citation>
    <scope>NUCLEOTIDE SEQUENCE</scope>
</reference>
<name>A0A0F9KMN9_9ZZZZ</name>
<gene>
    <name evidence="1" type="ORF">LCGC14_1384060</name>
</gene>
<protein>
    <submittedName>
        <fullName evidence="1">Uncharacterized protein</fullName>
    </submittedName>
</protein>
<evidence type="ECO:0000313" key="1">
    <source>
        <dbReference type="EMBL" id="KKM76046.1"/>
    </source>
</evidence>
<comment type="caution">
    <text evidence="1">The sequence shown here is derived from an EMBL/GenBank/DDBJ whole genome shotgun (WGS) entry which is preliminary data.</text>
</comment>
<accession>A0A0F9KMN9</accession>
<organism evidence="1">
    <name type="scientific">marine sediment metagenome</name>
    <dbReference type="NCBI Taxonomy" id="412755"/>
    <lineage>
        <taxon>unclassified sequences</taxon>
        <taxon>metagenomes</taxon>
        <taxon>ecological metagenomes</taxon>
    </lineage>
</organism>
<sequence length="91" mass="10703">MEAKDPLIKLCNHPYHNKQCHADQAEISFKAGKREAYKLMAEPMESHGKAMYKAGQREVVEWIEEQGEETFRTGYYPSHKMWQAFKKERGL</sequence>
<dbReference type="EMBL" id="LAZR01008872">
    <property type="protein sequence ID" value="KKM76046.1"/>
    <property type="molecule type" value="Genomic_DNA"/>
</dbReference>
<proteinExistence type="predicted"/>